<dbReference type="EMBL" id="SSFO01000149">
    <property type="protein sequence ID" value="TXI32462.1"/>
    <property type="molecule type" value="Genomic_DNA"/>
</dbReference>
<reference evidence="1 2" key="1">
    <citation type="submission" date="2018-09" db="EMBL/GenBank/DDBJ databases">
        <title>Metagenome Assembled Genomes from an Advanced Water Purification Facility.</title>
        <authorList>
            <person name="Stamps B.W."/>
            <person name="Spear J.R."/>
        </authorList>
    </citation>
    <scope>NUCLEOTIDE SEQUENCE [LARGE SCALE GENOMIC DNA]</scope>
    <source>
        <strain evidence="1">Bin_52_1</strain>
    </source>
</reference>
<gene>
    <name evidence="1" type="ORF">E6Q69_08920</name>
</gene>
<sequence>MSVFIEAAHSGKVAKLALWELGTNYNAPHLSGAWGLIVKSRQAVEGLWSMASTIEADDRRSDSAKADDIRAQRLQRASEIGKLQRQLIGLRANHEAAKRKLSAVAPYTAEDGAAMAILDVEIARQVTAMEPSKRAALVQFGHDQRTVDALLRVPPIISGLTPEQVSSLTEIAVARRHPDQARELAEQGLALDRAESAVRRAFEVTADGLSLDERVSAAGGDAGLIRHVRPETVERIHDRLQAEDEAQADDADA</sequence>
<evidence type="ECO:0000313" key="2">
    <source>
        <dbReference type="Proteomes" id="UP000321110"/>
    </source>
</evidence>
<organism evidence="1 2">
    <name type="scientific">Aquipseudomonas alcaligenes</name>
    <name type="common">Pseudomonas alcaligenes</name>
    <dbReference type="NCBI Taxonomy" id="43263"/>
    <lineage>
        <taxon>Bacteria</taxon>
        <taxon>Pseudomonadati</taxon>
        <taxon>Pseudomonadota</taxon>
        <taxon>Gammaproteobacteria</taxon>
        <taxon>Pseudomonadales</taxon>
        <taxon>Pseudomonadaceae</taxon>
        <taxon>Aquipseudomonas</taxon>
    </lineage>
</organism>
<evidence type="ECO:0000313" key="1">
    <source>
        <dbReference type="EMBL" id="TXI32462.1"/>
    </source>
</evidence>
<dbReference type="Proteomes" id="UP000321110">
    <property type="component" value="Unassembled WGS sequence"/>
</dbReference>
<accession>A0A5C7W706</accession>
<proteinExistence type="predicted"/>
<dbReference type="AlphaFoldDB" id="A0A5C7W706"/>
<protein>
    <submittedName>
        <fullName evidence="1">Uncharacterized protein</fullName>
    </submittedName>
</protein>
<name>A0A5C7W706_AQUAC</name>
<comment type="caution">
    <text evidence="1">The sequence shown here is derived from an EMBL/GenBank/DDBJ whole genome shotgun (WGS) entry which is preliminary data.</text>
</comment>